<dbReference type="FunFam" id="2.130.10.10:FF:000154">
    <property type="entry name" value="WD repeat domain phosphoinositide-interacting protein 4"/>
    <property type="match status" value="1"/>
</dbReference>
<dbReference type="GO" id="GO:0008289">
    <property type="term" value="F:lipid binding"/>
    <property type="evidence" value="ECO:0007669"/>
    <property type="project" value="UniProtKB-KW"/>
</dbReference>
<evidence type="ECO:0000256" key="4">
    <source>
        <dbReference type="ARBA" id="ARBA00011748"/>
    </source>
</evidence>
<evidence type="ECO:0000256" key="3">
    <source>
        <dbReference type="ARBA" id="ARBA00008693"/>
    </source>
</evidence>
<evidence type="ECO:0000256" key="2">
    <source>
        <dbReference type="ARBA" id="ARBA00004329"/>
    </source>
</evidence>
<dbReference type="GO" id="GO:0000407">
    <property type="term" value="C:phagophore assembly site"/>
    <property type="evidence" value="ECO:0007669"/>
    <property type="project" value="UniProtKB-SubCell"/>
</dbReference>
<proteinExistence type="inferred from homology"/>
<dbReference type="Proteomes" id="UP001274896">
    <property type="component" value="Unassembled WGS sequence"/>
</dbReference>
<dbReference type="PANTHER" id="PTHR11227">
    <property type="entry name" value="WD-REPEAT PROTEIN INTERACTING WITH PHOSPHOINOSIDES WIPI -RELATED"/>
    <property type="match status" value="1"/>
</dbReference>
<dbReference type="InterPro" id="IPR015943">
    <property type="entry name" value="WD40/YVTN_repeat-like_dom_sf"/>
</dbReference>
<comment type="function">
    <text evidence="1 13">Its primary function is the prevention of hypercalcemia. Upon release into the circulation, it lowers calcium transport by the gills, thereby reducing its rate of influx from the environment into the extracellular compartment. STC also stimulates phosphate reabsorption by renal proximal tubules. The consequence of this action is increased levels of plasma phosphate, which combines with excess calcium and promotes its disposal into bone and scales.</text>
</comment>
<keyword evidence="7" id="KW-0372">Hormone</keyword>
<comment type="subunit">
    <text evidence="4 13">Homodimer; disulfide-linked.</text>
</comment>
<sequence>MLPAVESELCSPNAMEETHLARATNMLLRIGFLIFLVSALSAFEREQHALTVRKTRFAANSPFVISYDLAEVVRCLNSAPQVGCSTFSCLENSTCDTDGMHDICKIFLHAAAVFNTEGKTFVKESIKCIANGITTKIFQTIRRCGTFQKMITDVQEECYKKLDICGVARSNPDAIGEVVQVPRHFPNSMAQQRGVNSLQFNQDQSCFCCAMETGVRIYNVEPLMEKGHLDHEQVGSISHCSMLHRSNLLAVVGGGVNPKFSEISVLIWDDAREVRDAKDKLVLEFTFTKPVLTVCMRHGKIIIVLKNRIYVYSFPDNPVKLFEFDTRDNPKGLCDMCPSLEKQLLVFPGHKCGSLQLVDLSNTKPGTSSAPFTINAHQSEIACLALNQPGSVVASASQKGTLIRLFDTSTRDKLVELRRGTDPATLYCINFSHDSSFLCASSDKGTVHIFALKDTRLNRRSALARVGKVGPVIGQYVDSQWSLASFTVPAECACICAFGKNTSKNVNSVIAICVDGTFHKYVFTYDGNCNREAFDVYLDICDDDDF</sequence>
<evidence type="ECO:0000256" key="5">
    <source>
        <dbReference type="ARBA" id="ARBA00017831"/>
    </source>
</evidence>
<evidence type="ECO:0000256" key="10">
    <source>
        <dbReference type="ARBA" id="ARBA00023121"/>
    </source>
</evidence>
<accession>A0AAE0UXE6</accession>
<gene>
    <name evidence="14" type="ORF">QTP70_018542</name>
</gene>
<name>A0AAE0UXE6_9TELE</name>
<dbReference type="SMART" id="SM00320">
    <property type="entry name" value="WD40"/>
    <property type="match status" value="3"/>
</dbReference>
<dbReference type="EMBL" id="JAUCMX010000015">
    <property type="protein sequence ID" value="KAK3521809.1"/>
    <property type="molecule type" value="Genomic_DNA"/>
</dbReference>
<dbReference type="Pfam" id="PF21032">
    <property type="entry name" value="PROPPIN"/>
    <property type="match status" value="1"/>
</dbReference>
<reference evidence="14" key="1">
    <citation type="submission" date="2023-06" db="EMBL/GenBank/DDBJ databases">
        <title>Male Hemibagrus guttatus genome.</title>
        <authorList>
            <person name="Bian C."/>
        </authorList>
    </citation>
    <scope>NUCLEOTIDE SEQUENCE</scope>
    <source>
        <strain evidence="14">Male_cb2023</strain>
        <tissue evidence="14">Muscle</tissue>
    </source>
</reference>
<dbReference type="InterPro" id="IPR004978">
    <property type="entry name" value="Stanniocalcin"/>
</dbReference>
<organism evidence="14 15">
    <name type="scientific">Hemibagrus guttatus</name>
    <dbReference type="NCBI Taxonomy" id="175788"/>
    <lineage>
        <taxon>Eukaryota</taxon>
        <taxon>Metazoa</taxon>
        <taxon>Chordata</taxon>
        <taxon>Craniata</taxon>
        <taxon>Vertebrata</taxon>
        <taxon>Euteleostomi</taxon>
        <taxon>Actinopterygii</taxon>
        <taxon>Neopterygii</taxon>
        <taxon>Teleostei</taxon>
        <taxon>Ostariophysi</taxon>
        <taxon>Siluriformes</taxon>
        <taxon>Bagridae</taxon>
        <taxon>Hemibagrus</taxon>
    </lineage>
</organism>
<dbReference type="Gene3D" id="2.130.10.10">
    <property type="entry name" value="YVTN repeat-like/Quinoprotein amine dehydrogenase"/>
    <property type="match status" value="1"/>
</dbReference>
<evidence type="ECO:0000256" key="6">
    <source>
        <dbReference type="ARBA" id="ARBA00022574"/>
    </source>
</evidence>
<dbReference type="GO" id="GO:0005615">
    <property type="term" value="C:extracellular space"/>
    <property type="evidence" value="ECO:0007669"/>
    <property type="project" value="UniProtKB-UniRule"/>
</dbReference>
<comment type="subcellular location">
    <subcellularLocation>
        <location evidence="2">Preautophagosomal structure</location>
    </subcellularLocation>
    <subcellularLocation>
        <location evidence="13">Secreted</location>
    </subcellularLocation>
</comment>
<comment type="caution">
    <text evidence="14">The sequence shown here is derived from an EMBL/GenBank/DDBJ whole genome shotgun (WGS) entry which is preliminary data.</text>
</comment>
<keyword evidence="10" id="KW-0446">Lipid-binding</keyword>
<evidence type="ECO:0000313" key="14">
    <source>
        <dbReference type="EMBL" id="KAK3521809.1"/>
    </source>
</evidence>
<evidence type="ECO:0000256" key="13">
    <source>
        <dbReference type="RuleBase" id="RU369112"/>
    </source>
</evidence>
<protein>
    <recommendedName>
        <fullName evidence="5 13">Stanniocalcin</fullName>
        <shortName evidence="13">STC</shortName>
    </recommendedName>
    <alternativeName>
        <fullName evidence="13">Corpuscles of Stannius protein</fullName>
    </alternativeName>
</protein>
<dbReference type="InterPro" id="IPR036322">
    <property type="entry name" value="WD40_repeat_dom_sf"/>
</dbReference>
<keyword evidence="9" id="KW-0072">Autophagy</keyword>
<dbReference type="InterPro" id="IPR001680">
    <property type="entry name" value="WD40_rpt"/>
</dbReference>
<dbReference type="GO" id="GO:0006914">
    <property type="term" value="P:autophagy"/>
    <property type="evidence" value="ECO:0007669"/>
    <property type="project" value="UniProtKB-KW"/>
</dbReference>
<dbReference type="InterPro" id="IPR048720">
    <property type="entry name" value="PROPPIN"/>
</dbReference>
<dbReference type="Pfam" id="PF03298">
    <property type="entry name" value="Stanniocalcin"/>
    <property type="match status" value="1"/>
</dbReference>
<evidence type="ECO:0000313" key="15">
    <source>
        <dbReference type="Proteomes" id="UP001274896"/>
    </source>
</evidence>
<keyword evidence="11 13" id="KW-1015">Disulfide bond</keyword>
<evidence type="ECO:0000256" key="7">
    <source>
        <dbReference type="ARBA" id="ARBA00022702"/>
    </source>
</evidence>
<evidence type="ECO:0000256" key="1">
    <source>
        <dbReference type="ARBA" id="ARBA00003962"/>
    </source>
</evidence>
<keyword evidence="6" id="KW-0853">WD repeat</keyword>
<evidence type="ECO:0000256" key="11">
    <source>
        <dbReference type="ARBA" id="ARBA00023157"/>
    </source>
</evidence>
<evidence type="ECO:0000256" key="8">
    <source>
        <dbReference type="ARBA" id="ARBA00022737"/>
    </source>
</evidence>
<comment type="similarity">
    <text evidence="12">Belongs to the WD repeat PROPPIN family.</text>
</comment>
<keyword evidence="13" id="KW-0964">Secreted</keyword>
<keyword evidence="8" id="KW-0677">Repeat</keyword>
<dbReference type="SUPFAM" id="SSF50978">
    <property type="entry name" value="WD40 repeat-like"/>
    <property type="match status" value="1"/>
</dbReference>
<keyword evidence="15" id="KW-1185">Reference proteome</keyword>
<evidence type="ECO:0000256" key="9">
    <source>
        <dbReference type="ARBA" id="ARBA00023006"/>
    </source>
</evidence>
<comment type="similarity">
    <text evidence="3 13">Belongs to the stanniocalcin family.</text>
</comment>
<dbReference type="GO" id="GO:0006874">
    <property type="term" value="P:intracellular calcium ion homeostasis"/>
    <property type="evidence" value="ECO:0007669"/>
    <property type="project" value="UniProtKB-UniRule"/>
</dbReference>
<dbReference type="AlphaFoldDB" id="A0AAE0UXE6"/>
<dbReference type="GO" id="GO:0005179">
    <property type="term" value="F:hormone activity"/>
    <property type="evidence" value="ECO:0007669"/>
    <property type="project" value="UniProtKB-KW"/>
</dbReference>
<evidence type="ECO:0000256" key="12">
    <source>
        <dbReference type="ARBA" id="ARBA00025740"/>
    </source>
</evidence>